<evidence type="ECO:0000313" key="3">
    <source>
        <dbReference type="Proteomes" id="UP001497457"/>
    </source>
</evidence>
<dbReference type="Proteomes" id="UP001497457">
    <property type="component" value="Chromosome 21rd"/>
</dbReference>
<protein>
    <submittedName>
        <fullName evidence="2">Uncharacterized protein</fullName>
    </submittedName>
</protein>
<feature type="region of interest" description="Disordered" evidence="1">
    <location>
        <begin position="17"/>
        <end position="39"/>
    </location>
</feature>
<sequence length="158" mass="17917">MTDSSAASLGRCTMLTGDEKKRLGPSLAPEASKSMAAEAKDSVDSAAAAAVEVKNKKWRVPQDQVDFILSLDVSYVLRSPDNIDNIPVSEEVKQRYRAAMLKSVALMREIRRSRMEMQEFVRAQLEEYGYVEIETNSEMYAKYKRELHEQGYVEIKTD</sequence>
<proteinExistence type="predicted"/>
<dbReference type="EMBL" id="OZ075131">
    <property type="protein sequence ID" value="CAL4981197.1"/>
    <property type="molecule type" value="Genomic_DNA"/>
</dbReference>
<accession>A0ABC9AJK5</accession>
<evidence type="ECO:0000313" key="2">
    <source>
        <dbReference type="EMBL" id="CAL4981197.1"/>
    </source>
</evidence>
<name>A0ABC9AJK5_9POAL</name>
<dbReference type="PANTHER" id="PTHR35166:SF17">
    <property type="entry name" value="OS07G0643300 PROTEIN"/>
    <property type="match status" value="1"/>
</dbReference>
<gene>
    <name evidence="2" type="ORF">URODEC1_LOCUS56029</name>
</gene>
<organism evidence="2 3">
    <name type="scientific">Urochloa decumbens</name>
    <dbReference type="NCBI Taxonomy" id="240449"/>
    <lineage>
        <taxon>Eukaryota</taxon>
        <taxon>Viridiplantae</taxon>
        <taxon>Streptophyta</taxon>
        <taxon>Embryophyta</taxon>
        <taxon>Tracheophyta</taxon>
        <taxon>Spermatophyta</taxon>
        <taxon>Magnoliopsida</taxon>
        <taxon>Liliopsida</taxon>
        <taxon>Poales</taxon>
        <taxon>Poaceae</taxon>
        <taxon>PACMAD clade</taxon>
        <taxon>Panicoideae</taxon>
        <taxon>Panicodae</taxon>
        <taxon>Paniceae</taxon>
        <taxon>Melinidinae</taxon>
        <taxon>Urochloa</taxon>
    </lineage>
</organism>
<dbReference type="PANTHER" id="PTHR35166">
    <property type="entry name" value="OS05G0193700 PROTEIN-RELATED"/>
    <property type="match status" value="1"/>
</dbReference>
<dbReference type="AlphaFoldDB" id="A0ABC9AJK5"/>
<reference evidence="2" key="1">
    <citation type="submission" date="2024-10" db="EMBL/GenBank/DDBJ databases">
        <authorList>
            <person name="Ryan C."/>
        </authorList>
    </citation>
    <scope>NUCLEOTIDE SEQUENCE [LARGE SCALE GENOMIC DNA]</scope>
</reference>
<evidence type="ECO:0000256" key="1">
    <source>
        <dbReference type="SAM" id="MobiDB-lite"/>
    </source>
</evidence>
<keyword evidence="3" id="KW-1185">Reference proteome</keyword>